<proteinExistence type="inferred from homology"/>
<organism evidence="4 5">
    <name type="scientific">Musa balbisiana</name>
    <name type="common">Banana</name>
    <dbReference type="NCBI Taxonomy" id="52838"/>
    <lineage>
        <taxon>Eukaryota</taxon>
        <taxon>Viridiplantae</taxon>
        <taxon>Streptophyta</taxon>
        <taxon>Embryophyta</taxon>
        <taxon>Tracheophyta</taxon>
        <taxon>Spermatophyta</taxon>
        <taxon>Magnoliopsida</taxon>
        <taxon>Liliopsida</taxon>
        <taxon>Zingiberales</taxon>
        <taxon>Musaceae</taxon>
        <taxon>Musa</taxon>
    </lineage>
</organism>
<dbReference type="InterPro" id="IPR016195">
    <property type="entry name" value="Pol/histidinol_Pase-like"/>
</dbReference>
<keyword evidence="3" id="KW-0819">tRNA processing</keyword>
<comment type="subcellular location">
    <subcellularLocation>
        <location evidence="1">Nucleus</location>
    </subcellularLocation>
</comment>
<evidence type="ECO:0000313" key="4">
    <source>
        <dbReference type="EMBL" id="THU61018.1"/>
    </source>
</evidence>
<dbReference type="Pfam" id="PF01876">
    <property type="entry name" value="RNase_P_p30"/>
    <property type="match status" value="1"/>
</dbReference>
<dbReference type="GO" id="GO:0008033">
    <property type="term" value="P:tRNA processing"/>
    <property type="evidence" value="ECO:0007669"/>
    <property type="project" value="UniProtKB-KW"/>
</dbReference>
<name>A0A4S8JGC4_MUSBA</name>
<dbReference type="SUPFAM" id="SSF89550">
    <property type="entry name" value="PHP domain-like"/>
    <property type="match status" value="1"/>
</dbReference>
<evidence type="ECO:0000256" key="1">
    <source>
        <dbReference type="ARBA" id="ARBA00004123"/>
    </source>
</evidence>
<keyword evidence="5" id="KW-1185">Reference proteome</keyword>
<dbReference type="PANTHER" id="PTHR13031:SF0">
    <property type="entry name" value="RIBONUCLEASE P PROTEIN SUBUNIT P30"/>
    <property type="match status" value="1"/>
</dbReference>
<evidence type="ECO:0000313" key="5">
    <source>
        <dbReference type="Proteomes" id="UP000317650"/>
    </source>
</evidence>
<accession>A0A4S8JGC4</accession>
<dbReference type="Proteomes" id="UP000317650">
    <property type="component" value="Chromosome 7"/>
</dbReference>
<dbReference type="InterPro" id="IPR002738">
    <property type="entry name" value="RNase_P_p30"/>
</dbReference>
<evidence type="ECO:0000256" key="2">
    <source>
        <dbReference type="ARBA" id="ARBA00007331"/>
    </source>
</evidence>
<gene>
    <name evidence="4" type="ORF">C4D60_Mb07t18850</name>
</gene>
<dbReference type="GO" id="GO:0005655">
    <property type="term" value="C:nucleolar ribonuclease P complex"/>
    <property type="evidence" value="ECO:0007669"/>
    <property type="project" value="TreeGrafter"/>
</dbReference>
<dbReference type="EMBL" id="PYDT01000005">
    <property type="protein sequence ID" value="THU61018.1"/>
    <property type="molecule type" value="Genomic_DNA"/>
</dbReference>
<comment type="similarity">
    <text evidence="2">Belongs to the eukaryotic/archaeal RNase P protein component 3 family.</text>
</comment>
<comment type="caution">
    <text evidence="4">The sequence shown here is derived from an EMBL/GenBank/DDBJ whole genome shotgun (WGS) entry which is preliminary data.</text>
</comment>
<dbReference type="Gene3D" id="3.20.20.140">
    <property type="entry name" value="Metal-dependent hydrolases"/>
    <property type="match status" value="1"/>
</dbReference>
<dbReference type="STRING" id="52838.A0A4S8JGC4"/>
<dbReference type="PANTHER" id="PTHR13031">
    <property type="entry name" value="RIBONUCLEASE P SUBUNIT P30"/>
    <property type="match status" value="1"/>
</dbReference>
<evidence type="ECO:0000256" key="3">
    <source>
        <dbReference type="ARBA" id="ARBA00022694"/>
    </source>
</evidence>
<dbReference type="AlphaFoldDB" id="A0A4S8JGC4"/>
<reference evidence="4 5" key="1">
    <citation type="journal article" date="2019" name="Nat. Plants">
        <title>Genome sequencing of Musa balbisiana reveals subgenome evolution and function divergence in polyploid bananas.</title>
        <authorList>
            <person name="Yao X."/>
        </authorList>
    </citation>
    <scope>NUCLEOTIDE SEQUENCE [LARGE SCALE GENOMIC DNA]</scope>
    <source>
        <strain evidence="5">cv. DH-PKW</strain>
        <tissue evidence="4">Leaves</tissue>
    </source>
</reference>
<protein>
    <submittedName>
        <fullName evidence="4">Uncharacterized protein</fullName>
    </submittedName>
</protein>
<sequence length="221" mass="24906">MALFFDFSIPFLERDSGGGGGGAEGPRLRAVVRAMELGYAGVAYDRPFRGVLSDADHCKIAPFPLSSLLKAAPALAASAAFHRDLLGALPRSPRLPLSPVHPLDHLRPLRRLRRCPQWQRPTKDLRPSCPAPSDQDAFDKACESSEVDIIAMDFSQKLPFRLKLPFIKLAIQRGLYFEITYSHLIADVHVRRQILSDAKFKVEKRSRFVEFWITREAKLKQ</sequence>
<dbReference type="GO" id="GO:0003723">
    <property type="term" value="F:RNA binding"/>
    <property type="evidence" value="ECO:0007669"/>
    <property type="project" value="TreeGrafter"/>
</dbReference>